<dbReference type="PANTHER" id="PTHR42978:SF6">
    <property type="entry name" value="QUORUM-QUENCHING LACTONASE YTNP-RELATED"/>
    <property type="match status" value="1"/>
</dbReference>
<reference evidence="6" key="1">
    <citation type="submission" date="2023-05" db="EMBL/GenBank/DDBJ databases">
        <title>Streptantibioticus silvisoli sp. nov., acidotolerant actinomycetes 1 from pine litter.</title>
        <authorList>
            <person name="Swiecimska M."/>
            <person name="Golinska P."/>
            <person name="Sangal V."/>
            <person name="Wachnowicz B."/>
            <person name="Goodfellow M."/>
        </authorList>
    </citation>
    <scope>NUCLEOTIDE SEQUENCE</scope>
    <source>
        <strain evidence="6">SL13</strain>
    </source>
</reference>
<evidence type="ECO:0000256" key="2">
    <source>
        <dbReference type="ARBA" id="ARBA00022723"/>
    </source>
</evidence>
<evidence type="ECO:0000256" key="1">
    <source>
        <dbReference type="ARBA" id="ARBA00007749"/>
    </source>
</evidence>
<feature type="domain" description="Metallo-beta-lactamase" evidence="5">
    <location>
        <begin position="47"/>
        <end position="246"/>
    </location>
</feature>
<accession>A0AA90KEZ2</accession>
<organism evidence="6">
    <name type="scientific">Streptantibioticus silvisoli</name>
    <dbReference type="NCBI Taxonomy" id="2705255"/>
    <lineage>
        <taxon>Bacteria</taxon>
        <taxon>Bacillati</taxon>
        <taxon>Actinomycetota</taxon>
        <taxon>Actinomycetes</taxon>
        <taxon>Kitasatosporales</taxon>
        <taxon>Streptomycetaceae</taxon>
        <taxon>Streptantibioticus</taxon>
    </lineage>
</organism>
<dbReference type="SUPFAM" id="SSF56281">
    <property type="entry name" value="Metallo-hydrolase/oxidoreductase"/>
    <property type="match status" value="1"/>
</dbReference>
<dbReference type="AlphaFoldDB" id="A0AA90KEZ2"/>
<protein>
    <submittedName>
        <fullName evidence="6">MBL fold metallo-hydrolase</fullName>
    </submittedName>
</protein>
<evidence type="ECO:0000256" key="4">
    <source>
        <dbReference type="ARBA" id="ARBA00022833"/>
    </source>
</evidence>
<comment type="caution">
    <text evidence="6">The sequence shown here is derived from an EMBL/GenBank/DDBJ whole genome shotgun (WGS) entry which is preliminary data.</text>
</comment>
<dbReference type="GO" id="GO:0016787">
    <property type="term" value="F:hydrolase activity"/>
    <property type="evidence" value="ECO:0007669"/>
    <property type="project" value="UniProtKB-KW"/>
</dbReference>
<dbReference type="PANTHER" id="PTHR42978">
    <property type="entry name" value="QUORUM-QUENCHING LACTONASE YTNP-RELATED-RELATED"/>
    <property type="match status" value="1"/>
</dbReference>
<sequence>MRLGELLVAPLVDGHAIMEPEGIFLDAPADGLRQEGLLGSGGLLEFPYGSFLVRGPAGEVVLFDLGAGPDPGFFPFAAPRHGLLPSALASHSVGEADVTDVVLSHLHADHMGWATVDGQVRFTSARHHVHAADWQHFAESDASPHIRARLAPLLPRVHLWSAPSVELFPWLTVTVAPGHTPGSAVAELESGTDRLALVGDLMHDPALIRHPDWAGASDWDAGLAIAERRAWTARCRARNTPIVGAHFPAMLPVAVDGEHGGDRV</sequence>
<dbReference type="RefSeq" id="WP_271314388.1">
    <property type="nucleotide sequence ID" value="NZ_JABXJJ020000004.1"/>
</dbReference>
<evidence type="ECO:0000259" key="5">
    <source>
        <dbReference type="SMART" id="SM00849"/>
    </source>
</evidence>
<keyword evidence="3" id="KW-0378">Hydrolase</keyword>
<evidence type="ECO:0000313" key="6">
    <source>
        <dbReference type="EMBL" id="MDI5968580.1"/>
    </source>
</evidence>
<evidence type="ECO:0000256" key="3">
    <source>
        <dbReference type="ARBA" id="ARBA00022801"/>
    </source>
</evidence>
<keyword evidence="4" id="KW-0862">Zinc</keyword>
<dbReference type="SMART" id="SM00849">
    <property type="entry name" value="Lactamase_B"/>
    <property type="match status" value="1"/>
</dbReference>
<proteinExistence type="inferred from homology"/>
<dbReference type="Pfam" id="PF00753">
    <property type="entry name" value="Lactamase_B"/>
    <property type="match status" value="1"/>
</dbReference>
<dbReference type="InterPro" id="IPR036866">
    <property type="entry name" value="RibonucZ/Hydroxyglut_hydro"/>
</dbReference>
<dbReference type="InterPro" id="IPR051013">
    <property type="entry name" value="MBL_superfamily_lactonases"/>
</dbReference>
<dbReference type="EMBL" id="JABXJJ020000004">
    <property type="protein sequence ID" value="MDI5968580.1"/>
    <property type="molecule type" value="Genomic_DNA"/>
</dbReference>
<dbReference type="GO" id="GO:0046872">
    <property type="term" value="F:metal ion binding"/>
    <property type="evidence" value="ECO:0007669"/>
    <property type="project" value="UniProtKB-KW"/>
</dbReference>
<comment type="similarity">
    <text evidence="1">Belongs to the metallo-beta-lactamase superfamily.</text>
</comment>
<keyword evidence="2" id="KW-0479">Metal-binding</keyword>
<gene>
    <name evidence="6" type="ORF">POF50_004330</name>
</gene>
<dbReference type="Gene3D" id="3.60.15.10">
    <property type="entry name" value="Ribonuclease Z/Hydroxyacylglutathione hydrolase-like"/>
    <property type="match status" value="1"/>
</dbReference>
<name>A0AA90KEZ2_9ACTN</name>
<dbReference type="InterPro" id="IPR001279">
    <property type="entry name" value="Metallo-B-lactamas"/>
</dbReference>